<dbReference type="InterPro" id="IPR018392">
    <property type="entry name" value="LysM"/>
</dbReference>
<keyword evidence="3" id="KW-0328">Glycosyltransferase</keyword>
<evidence type="ECO:0000256" key="7">
    <source>
        <dbReference type="ARBA" id="ARBA00022984"/>
    </source>
</evidence>
<evidence type="ECO:0000313" key="13">
    <source>
        <dbReference type="Proteomes" id="UP001178354"/>
    </source>
</evidence>
<organism evidence="12 13">
    <name type="scientific">Porticoccus litoralis</name>
    <dbReference type="NCBI Taxonomy" id="434086"/>
    <lineage>
        <taxon>Bacteria</taxon>
        <taxon>Pseudomonadati</taxon>
        <taxon>Pseudomonadota</taxon>
        <taxon>Gammaproteobacteria</taxon>
        <taxon>Cellvibrionales</taxon>
        <taxon>Porticoccaceae</taxon>
        <taxon>Porticoccus</taxon>
    </lineage>
</organism>
<gene>
    <name evidence="12" type="ORF">Q8A57_04675</name>
</gene>
<keyword evidence="5" id="KW-0378">Hydrolase</keyword>
<dbReference type="InterPro" id="IPR038063">
    <property type="entry name" value="Transpep_catalytic_dom"/>
</dbReference>
<dbReference type="SUPFAM" id="SSF141523">
    <property type="entry name" value="L,D-transpeptidase catalytic domain-like"/>
    <property type="match status" value="1"/>
</dbReference>
<evidence type="ECO:0000256" key="5">
    <source>
        <dbReference type="ARBA" id="ARBA00022801"/>
    </source>
</evidence>
<dbReference type="PANTHER" id="PTHR30582:SF24">
    <property type="entry name" value="L,D-TRANSPEPTIDASE ERFK_SRFK-RELATED"/>
    <property type="match status" value="1"/>
</dbReference>
<dbReference type="AlphaFoldDB" id="A0AAW8B576"/>
<keyword evidence="10" id="KW-0732">Signal</keyword>
<dbReference type="InterPro" id="IPR005490">
    <property type="entry name" value="LD_TPept_cat_dom"/>
</dbReference>
<evidence type="ECO:0000259" key="11">
    <source>
        <dbReference type="PROSITE" id="PS52029"/>
    </source>
</evidence>
<dbReference type="Proteomes" id="UP001178354">
    <property type="component" value="Unassembled WGS sequence"/>
</dbReference>
<evidence type="ECO:0000256" key="3">
    <source>
        <dbReference type="ARBA" id="ARBA00022676"/>
    </source>
</evidence>
<comment type="similarity">
    <text evidence="2">Belongs to the YkuD family.</text>
</comment>
<feature type="chain" id="PRO_5043510562" evidence="10">
    <location>
        <begin position="22"/>
        <end position="333"/>
    </location>
</feature>
<dbReference type="GO" id="GO:0071972">
    <property type="term" value="F:peptidoglycan L,D-transpeptidase activity"/>
    <property type="evidence" value="ECO:0007669"/>
    <property type="project" value="TreeGrafter"/>
</dbReference>
<keyword evidence="8 9" id="KW-0961">Cell wall biogenesis/degradation</keyword>
<feature type="active site" description="Nucleophile" evidence="9">
    <location>
        <position position="210"/>
    </location>
</feature>
<dbReference type="GO" id="GO:0005576">
    <property type="term" value="C:extracellular region"/>
    <property type="evidence" value="ECO:0007669"/>
    <property type="project" value="TreeGrafter"/>
</dbReference>
<name>A0AAW8B576_9GAMM</name>
<dbReference type="PROSITE" id="PS52029">
    <property type="entry name" value="LD_TPASE"/>
    <property type="match status" value="1"/>
</dbReference>
<accession>A0AAW8B576</accession>
<evidence type="ECO:0000256" key="2">
    <source>
        <dbReference type="ARBA" id="ARBA00005992"/>
    </source>
</evidence>
<dbReference type="CDD" id="cd16913">
    <property type="entry name" value="YkuD_like"/>
    <property type="match status" value="1"/>
</dbReference>
<keyword evidence="6 9" id="KW-0133">Cell shape</keyword>
<evidence type="ECO:0000256" key="4">
    <source>
        <dbReference type="ARBA" id="ARBA00022679"/>
    </source>
</evidence>
<feature type="signal peptide" evidence="10">
    <location>
        <begin position="1"/>
        <end position="21"/>
    </location>
</feature>
<dbReference type="EMBL" id="JAUUUU010000002">
    <property type="protein sequence ID" value="MDP1520258.1"/>
    <property type="molecule type" value="Genomic_DNA"/>
</dbReference>
<comment type="pathway">
    <text evidence="1 9">Cell wall biogenesis; peptidoglycan biosynthesis.</text>
</comment>
<proteinExistence type="inferred from homology"/>
<dbReference type="Gene3D" id="2.40.440.10">
    <property type="entry name" value="L,D-transpeptidase catalytic domain-like"/>
    <property type="match status" value="1"/>
</dbReference>
<evidence type="ECO:0000256" key="1">
    <source>
        <dbReference type="ARBA" id="ARBA00004752"/>
    </source>
</evidence>
<dbReference type="CDD" id="cd00118">
    <property type="entry name" value="LysM"/>
    <property type="match status" value="1"/>
</dbReference>
<dbReference type="PANTHER" id="PTHR30582">
    <property type="entry name" value="L,D-TRANSPEPTIDASE"/>
    <property type="match status" value="1"/>
</dbReference>
<dbReference type="GO" id="GO:0071555">
    <property type="term" value="P:cell wall organization"/>
    <property type="evidence" value="ECO:0007669"/>
    <property type="project" value="UniProtKB-UniRule"/>
</dbReference>
<evidence type="ECO:0000256" key="9">
    <source>
        <dbReference type="PROSITE-ProRule" id="PRU01373"/>
    </source>
</evidence>
<dbReference type="GO" id="GO:0008360">
    <property type="term" value="P:regulation of cell shape"/>
    <property type="evidence" value="ECO:0007669"/>
    <property type="project" value="UniProtKB-UniRule"/>
</dbReference>
<keyword evidence="4" id="KW-0808">Transferase</keyword>
<dbReference type="GO" id="GO:0018104">
    <property type="term" value="P:peptidoglycan-protein cross-linking"/>
    <property type="evidence" value="ECO:0007669"/>
    <property type="project" value="TreeGrafter"/>
</dbReference>
<keyword evidence="13" id="KW-1185">Reference proteome</keyword>
<evidence type="ECO:0000256" key="6">
    <source>
        <dbReference type="ARBA" id="ARBA00022960"/>
    </source>
</evidence>
<dbReference type="RefSeq" id="WP_305169824.1">
    <property type="nucleotide sequence ID" value="NZ_JAUUUU010000002.1"/>
</dbReference>
<evidence type="ECO:0000256" key="8">
    <source>
        <dbReference type="ARBA" id="ARBA00023316"/>
    </source>
</evidence>
<dbReference type="GO" id="GO:0016757">
    <property type="term" value="F:glycosyltransferase activity"/>
    <property type="evidence" value="ECO:0007669"/>
    <property type="project" value="UniProtKB-KW"/>
</dbReference>
<feature type="domain" description="L,D-TPase catalytic" evidence="11">
    <location>
        <begin position="96"/>
        <end position="234"/>
    </location>
</feature>
<sequence length="333" mass="37459">MNTFSASGLLLLTLFSLPCLAQNQFVLSPETNTDLVGSNSRTYISREETLIDVAARYRVGYNMIRSANPGIDPWLPDDGSKVLLPFNVILPDAPRAGMVINTAEMRLFFYSKDEQGKETVAVYPISVGRRDWATPLTETRVTLRVEHPPWYPPESIREEHASRGDFLPRIVPAGPDNPLGDYLLGLAIPSYFIHGTNKRFGIGMQVTHGCIRMYPEHIEELYNLVPINTPVTIVNQPYKIGWQGKMLFLEVHQPLELDGVVQEGNRSGVIKKLTSMQQALPEILINWGRVDMIVAQATGIPVLVGIEPHSLTDFEFYQNHIQPDHSDWLDIIE</sequence>
<feature type="active site" description="Proton donor/acceptor" evidence="9">
    <location>
        <position position="194"/>
    </location>
</feature>
<reference evidence="12" key="1">
    <citation type="journal article" date="2010" name="Int. J. Syst. Evol. Microbiol.">
        <title>Porticoccus litoralis gen. nov., sp. nov., a gammaproteobacterium isolated from the Yellow Sea.</title>
        <authorList>
            <person name="Oh H.M."/>
            <person name="Kim H."/>
            <person name="Kim K.M."/>
            <person name="Min G.S."/>
            <person name="Cho J.C."/>
        </authorList>
    </citation>
    <scope>NUCLEOTIDE SEQUENCE</scope>
    <source>
        <strain evidence="12">DSM 25064</strain>
    </source>
</reference>
<comment type="caution">
    <text evidence="12">The sequence shown here is derived from an EMBL/GenBank/DDBJ whole genome shotgun (WGS) entry which is preliminary data.</text>
</comment>
<evidence type="ECO:0000313" key="12">
    <source>
        <dbReference type="EMBL" id="MDP1520258.1"/>
    </source>
</evidence>
<dbReference type="Pfam" id="PF03734">
    <property type="entry name" value="YkuD"/>
    <property type="match status" value="1"/>
</dbReference>
<evidence type="ECO:0000256" key="10">
    <source>
        <dbReference type="SAM" id="SignalP"/>
    </source>
</evidence>
<protein>
    <submittedName>
        <fullName evidence="12">L,D-transpeptidase family protein</fullName>
    </submittedName>
</protein>
<keyword evidence="7 9" id="KW-0573">Peptidoglycan synthesis</keyword>
<reference evidence="12" key="2">
    <citation type="submission" date="2023-08" db="EMBL/GenBank/DDBJ databases">
        <authorList>
            <person name="Luo J."/>
        </authorList>
    </citation>
    <scope>NUCLEOTIDE SEQUENCE</scope>
    <source>
        <strain evidence="12">DSM 25064</strain>
    </source>
</reference>
<dbReference type="InterPro" id="IPR050979">
    <property type="entry name" value="LD-transpeptidase"/>
</dbReference>